<dbReference type="FunCoup" id="A0A0D0AK83">
    <property type="interactions" value="139"/>
</dbReference>
<dbReference type="InParanoid" id="A0A0D0AK83"/>
<dbReference type="GO" id="GO:0006747">
    <property type="term" value="P:FAD biosynthetic process"/>
    <property type="evidence" value="ECO:0007669"/>
    <property type="project" value="TreeGrafter"/>
</dbReference>
<evidence type="ECO:0000313" key="15">
    <source>
        <dbReference type="Proteomes" id="UP000054485"/>
    </source>
</evidence>
<evidence type="ECO:0000256" key="4">
    <source>
        <dbReference type="ARBA" id="ARBA00022643"/>
    </source>
</evidence>
<dbReference type="Pfam" id="PF01507">
    <property type="entry name" value="PAPS_reduct"/>
    <property type="match status" value="1"/>
</dbReference>
<dbReference type="EC" id="2.7.7.2" evidence="2"/>
<dbReference type="InterPro" id="IPR002500">
    <property type="entry name" value="PAPS_reduct_dom"/>
</dbReference>
<dbReference type="OrthoDB" id="270728at2759"/>
<keyword evidence="7" id="KW-0547">Nucleotide-binding</keyword>
<feature type="domain" description="Phosphoadenosine phosphosulphate reductase" evidence="13">
    <location>
        <begin position="43"/>
        <end position="241"/>
    </location>
</feature>
<accession>A0A0D0AK83</accession>
<dbReference type="AlphaFoldDB" id="A0A0D0AK83"/>
<protein>
    <recommendedName>
        <fullName evidence="2">FAD synthase</fullName>
        <ecNumber evidence="2">2.7.7.2</ecNumber>
    </recommendedName>
    <alternativeName>
        <fullName evidence="10">FAD pyrophosphorylase</fullName>
    </alternativeName>
    <alternativeName>
        <fullName evidence="11">FMN adenylyltransferase</fullName>
    </alternativeName>
</protein>
<organism evidence="14 15">
    <name type="scientific">Suillus luteus UH-Slu-Lm8-n1</name>
    <dbReference type="NCBI Taxonomy" id="930992"/>
    <lineage>
        <taxon>Eukaryota</taxon>
        <taxon>Fungi</taxon>
        <taxon>Dikarya</taxon>
        <taxon>Basidiomycota</taxon>
        <taxon>Agaricomycotina</taxon>
        <taxon>Agaricomycetes</taxon>
        <taxon>Agaricomycetidae</taxon>
        <taxon>Boletales</taxon>
        <taxon>Suillineae</taxon>
        <taxon>Suillaceae</taxon>
        <taxon>Suillus</taxon>
    </lineage>
</organism>
<proteinExistence type="predicted"/>
<evidence type="ECO:0000256" key="9">
    <source>
        <dbReference type="ARBA" id="ARBA00022840"/>
    </source>
</evidence>
<evidence type="ECO:0000256" key="1">
    <source>
        <dbReference type="ARBA" id="ARBA00004726"/>
    </source>
</evidence>
<evidence type="ECO:0000256" key="12">
    <source>
        <dbReference type="ARBA" id="ARBA00049494"/>
    </source>
</evidence>
<evidence type="ECO:0000259" key="13">
    <source>
        <dbReference type="Pfam" id="PF01507"/>
    </source>
</evidence>
<dbReference type="Proteomes" id="UP000054485">
    <property type="component" value="Unassembled WGS sequence"/>
</dbReference>
<evidence type="ECO:0000256" key="7">
    <source>
        <dbReference type="ARBA" id="ARBA00022741"/>
    </source>
</evidence>
<dbReference type="InterPro" id="IPR014729">
    <property type="entry name" value="Rossmann-like_a/b/a_fold"/>
</dbReference>
<evidence type="ECO:0000256" key="3">
    <source>
        <dbReference type="ARBA" id="ARBA00022630"/>
    </source>
</evidence>
<evidence type="ECO:0000256" key="8">
    <source>
        <dbReference type="ARBA" id="ARBA00022827"/>
    </source>
</evidence>
<dbReference type="PANTHER" id="PTHR23293:SF9">
    <property type="entry name" value="FAD SYNTHASE"/>
    <property type="match status" value="1"/>
</dbReference>
<dbReference type="GO" id="GO:0003919">
    <property type="term" value="F:FMN adenylyltransferase activity"/>
    <property type="evidence" value="ECO:0007669"/>
    <property type="project" value="UniProtKB-EC"/>
</dbReference>
<keyword evidence="8" id="KW-0274">FAD</keyword>
<dbReference type="CDD" id="cd23948">
    <property type="entry name" value="FAD_synthase"/>
    <property type="match status" value="1"/>
</dbReference>
<comment type="pathway">
    <text evidence="1">Cofactor biosynthesis; FAD biosynthesis; FAD from FMN: step 1/1.</text>
</comment>
<dbReference type="Gene3D" id="3.40.50.620">
    <property type="entry name" value="HUPs"/>
    <property type="match status" value="1"/>
</dbReference>
<keyword evidence="3" id="KW-0285">Flavoprotein</keyword>
<keyword evidence="5" id="KW-0808">Transferase</keyword>
<dbReference type="GO" id="GO:0005524">
    <property type="term" value="F:ATP binding"/>
    <property type="evidence" value="ECO:0007669"/>
    <property type="project" value="UniProtKB-KW"/>
</dbReference>
<evidence type="ECO:0000256" key="6">
    <source>
        <dbReference type="ARBA" id="ARBA00022695"/>
    </source>
</evidence>
<comment type="catalytic activity">
    <reaction evidence="12">
        <text>FMN + ATP + H(+) = FAD + diphosphate</text>
        <dbReference type="Rhea" id="RHEA:17237"/>
        <dbReference type="ChEBI" id="CHEBI:15378"/>
        <dbReference type="ChEBI" id="CHEBI:30616"/>
        <dbReference type="ChEBI" id="CHEBI:33019"/>
        <dbReference type="ChEBI" id="CHEBI:57692"/>
        <dbReference type="ChEBI" id="CHEBI:58210"/>
        <dbReference type="EC" id="2.7.7.2"/>
    </reaction>
</comment>
<reference evidence="15" key="2">
    <citation type="submission" date="2015-01" db="EMBL/GenBank/DDBJ databases">
        <title>Evolutionary Origins and Diversification of the Mycorrhizal Mutualists.</title>
        <authorList>
            <consortium name="DOE Joint Genome Institute"/>
            <consortium name="Mycorrhizal Genomics Consortium"/>
            <person name="Kohler A."/>
            <person name="Kuo A."/>
            <person name="Nagy L.G."/>
            <person name="Floudas D."/>
            <person name="Copeland A."/>
            <person name="Barry K.W."/>
            <person name="Cichocki N."/>
            <person name="Veneault-Fourrey C."/>
            <person name="LaButti K."/>
            <person name="Lindquist E.A."/>
            <person name="Lipzen A."/>
            <person name="Lundell T."/>
            <person name="Morin E."/>
            <person name="Murat C."/>
            <person name="Riley R."/>
            <person name="Ohm R."/>
            <person name="Sun H."/>
            <person name="Tunlid A."/>
            <person name="Henrissat B."/>
            <person name="Grigoriev I.V."/>
            <person name="Hibbett D.S."/>
            <person name="Martin F."/>
        </authorList>
    </citation>
    <scope>NUCLEOTIDE SEQUENCE [LARGE SCALE GENOMIC DNA]</scope>
    <source>
        <strain evidence="15">UH-Slu-Lm8-n1</strain>
    </source>
</reference>
<evidence type="ECO:0000313" key="14">
    <source>
        <dbReference type="EMBL" id="KIK38504.1"/>
    </source>
</evidence>
<keyword evidence="4" id="KW-0288">FMN</keyword>
<evidence type="ECO:0000256" key="10">
    <source>
        <dbReference type="ARBA" id="ARBA00031145"/>
    </source>
</evidence>
<dbReference type="SUPFAM" id="SSF52402">
    <property type="entry name" value="Adenine nucleotide alpha hydrolases-like"/>
    <property type="match status" value="1"/>
</dbReference>
<keyword evidence="9" id="KW-0067">ATP-binding</keyword>
<dbReference type="EMBL" id="KN835389">
    <property type="protein sequence ID" value="KIK38504.1"/>
    <property type="molecule type" value="Genomic_DNA"/>
</dbReference>
<gene>
    <name evidence="14" type="ORF">CY34DRAFT_809268</name>
</gene>
<evidence type="ECO:0000256" key="5">
    <source>
        <dbReference type="ARBA" id="ARBA00022679"/>
    </source>
</evidence>
<keyword evidence="15" id="KW-1185">Reference proteome</keyword>
<sequence>MDYQKIASDVYNLADSDEPIAPLVREALQVIEQCLDQYGQNHISLSFNGGKDCTVLLHLYAAVLTRKVLSMHKPIFALYIPDPSPFPALEEFIKISTQDYLLNLFTCNLSSDIQLPVESVTPGVSTPTSLKGSDGYIGYSLQTQPVGSARGGEGMRRALELYKLRFPDIQAILVGTRRTDPHGTTLSYRNATDPGWPAFERVNPVINWGYSDVWTFLRKLKIPYCTLYDEGYTSLGSTYNTFPNPALLVTDSDSSNTLPSSLTVVANNPNAMCLAEPTPPESFMNDLGSFTIIANNPDQTCFADPICDLRETESLKSSIETLGPFQVLANDPNTQCHAEVNDRSTNGVSLPQRYRPAYELQDGALERAGRISGAIPPVIPEI</sequence>
<evidence type="ECO:0000256" key="2">
    <source>
        <dbReference type="ARBA" id="ARBA00012393"/>
    </source>
</evidence>
<name>A0A0D0AK83_9AGAM</name>
<evidence type="ECO:0000256" key="11">
    <source>
        <dbReference type="ARBA" id="ARBA00031871"/>
    </source>
</evidence>
<reference evidence="14 15" key="1">
    <citation type="submission" date="2014-04" db="EMBL/GenBank/DDBJ databases">
        <authorList>
            <consortium name="DOE Joint Genome Institute"/>
            <person name="Kuo A."/>
            <person name="Ruytinx J."/>
            <person name="Rineau F."/>
            <person name="Colpaert J."/>
            <person name="Kohler A."/>
            <person name="Nagy L.G."/>
            <person name="Floudas D."/>
            <person name="Copeland A."/>
            <person name="Barry K.W."/>
            <person name="Cichocki N."/>
            <person name="Veneault-Fourrey C."/>
            <person name="LaButti K."/>
            <person name="Lindquist E.A."/>
            <person name="Lipzen A."/>
            <person name="Lundell T."/>
            <person name="Morin E."/>
            <person name="Murat C."/>
            <person name="Sun H."/>
            <person name="Tunlid A."/>
            <person name="Henrissat B."/>
            <person name="Grigoriev I.V."/>
            <person name="Hibbett D.S."/>
            <person name="Martin F."/>
            <person name="Nordberg H.P."/>
            <person name="Cantor M.N."/>
            <person name="Hua S.X."/>
        </authorList>
    </citation>
    <scope>NUCLEOTIDE SEQUENCE [LARGE SCALE GENOMIC DNA]</scope>
    <source>
        <strain evidence="14 15">UH-Slu-Lm8-n1</strain>
    </source>
</reference>
<dbReference type="HOGENOM" id="CLU_056971_1_0_1"/>
<dbReference type="PANTHER" id="PTHR23293">
    <property type="entry name" value="FAD SYNTHETASE-RELATED FMN ADENYLYLTRANSFERASE"/>
    <property type="match status" value="1"/>
</dbReference>
<keyword evidence="6" id="KW-0548">Nucleotidyltransferase</keyword>
<dbReference type="STRING" id="930992.A0A0D0AK83"/>